<dbReference type="EMBL" id="QVLU01000018">
    <property type="protein sequence ID" value="RGE69110.1"/>
    <property type="molecule type" value="Genomic_DNA"/>
</dbReference>
<dbReference type="PANTHER" id="PTHR30087">
    <property type="entry name" value="INNER MEMBRANE PROTEIN"/>
    <property type="match status" value="1"/>
</dbReference>
<dbReference type="OrthoDB" id="9797779at2"/>
<proteinExistence type="predicted"/>
<dbReference type="EMBL" id="QVLV01000046">
    <property type="protein sequence ID" value="RGE55517.1"/>
    <property type="molecule type" value="Genomic_DNA"/>
</dbReference>
<dbReference type="RefSeq" id="WP_021636974.1">
    <property type="nucleotide sequence ID" value="NZ_CALBAU010000054.1"/>
</dbReference>
<dbReference type="InterPro" id="IPR007553">
    <property type="entry name" value="2-thiour_desulf"/>
</dbReference>
<evidence type="ECO:0000313" key="4">
    <source>
        <dbReference type="Proteomes" id="UP000261166"/>
    </source>
</evidence>
<accession>A0A3E3IPV3</accession>
<name>A0A3E3IPV3_9FIRM</name>
<keyword evidence="3" id="KW-1185">Reference proteome</keyword>
<evidence type="ECO:0000313" key="1">
    <source>
        <dbReference type="EMBL" id="RGE55517.1"/>
    </source>
</evidence>
<organism evidence="2 4">
    <name type="scientific">Eisenbergiella massiliensis</name>
    <dbReference type="NCBI Taxonomy" id="1720294"/>
    <lineage>
        <taxon>Bacteria</taxon>
        <taxon>Bacillati</taxon>
        <taxon>Bacillota</taxon>
        <taxon>Clostridia</taxon>
        <taxon>Lachnospirales</taxon>
        <taxon>Lachnospiraceae</taxon>
        <taxon>Eisenbergiella</taxon>
    </lineage>
</organism>
<dbReference type="Proteomes" id="UP000261166">
    <property type="component" value="Unassembled WGS sequence"/>
</dbReference>
<protein>
    <submittedName>
        <fullName evidence="2">DUF523 domain-containing protein</fullName>
    </submittedName>
</protein>
<dbReference type="PANTHER" id="PTHR30087:SF1">
    <property type="entry name" value="HYPOTHETICAL CYTOSOLIC PROTEIN"/>
    <property type="match status" value="1"/>
</dbReference>
<reference evidence="2 4" key="1">
    <citation type="submission" date="2018-08" db="EMBL/GenBank/DDBJ databases">
        <title>A genome reference for cultivated species of the human gut microbiota.</title>
        <authorList>
            <person name="Zou Y."/>
            <person name="Xue W."/>
            <person name="Luo G."/>
        </authorList>
    </citation>
    <scope>NUCLEOTIDE SEQUENCE [LARGE SCALE GENOMIC DNA]</scope>
    <source>
        <strain evidence="2 4">AF26-4BH</strain>
        <strain evidence="1">TF05-5AC</strain>
    </source>
</reference>
<sequence length="144" mass="15445">MNILVSACLLGVDCRYDGTGCLLPILEELKERHHLIPICPEAFGGLPTPRPPAEILDGKVINAEGADVTQQYEKGAREILKLARLFNCEAAILKERSPACGFGKVHNGLFDGGLVEGNGVLAGLLSREGLIIIGETQTDRLARL</sequence>
<dbReference type="Proteomes" id="UP000260812">
    <property type="component" value="Unassembled WGS sequence"/>
</dbReference>
<dbReference type="AlphaFoldDB" id="A0A3E3IPV3"/>
<dbReference type="GeneID" id="97990798"/>
<dbReference type="Pfam" id="PF04463">
    <property type="entry name" value="2-thiour_desulf"/>
    <property type="match status" value="1"/>
</dbReference>
<evidence type="ECO:0000313" key="3">
    <source>
        <dbReference type="Proteomes" id="UP000260812"/>
    </source>
</evidence>
<gene>
    <name evidence="2" type="ORF">DWY69_18670</name>
    <name evidence="1" type="ORF">DXC51_29090</name>
</gene>
<comment type="caution">
    <text evidence="2">The sequence shown here is derived from an EMBL/GenBank/DDBJ whole genome shotgun (WGS) entry which is preliminary data.</text>
</comment>
<evidence type="ECO:0000313" key="2">
    <source>
        <dbReference type="EMBL" id="RGE69110.1"/>
    </source>
</evidence>